<dbReference type="RefSeq" id="XP_041216598.1">
    <property type="nucleotide sequence ID" value="XM_041365796.1"/>
</dbReference>
<comment type="caution">
    <text evidence="1">The sequence shown here is derived from an EMBL/GenBank/DDBJ whole genome shotgun (WGS) entry which is preliminary data.</text>
</comment>
<protein>
    <submittedName>
        <fullName evidence="1">Uncharacterized protein</fullName>
    </submittedName>
</protein>
<dbReference type="GeneID" id="64660094"/>
<organism evidence="1 2">
    <name type="scientific">Suillus fuscotomentosus</name>
    <dbReference type="NCBI Taxonomy" id="1912939"/>
    <lineage>
        <taxon>Eukaryota</taxon>
        <taxon>Fungi</taxon>
        <taxon>Dikarya</taxon>
        <taxon>Basidiomycota</taxon>
        <taxon>Agaricomycotina</taxon>
        <taxon>Agaricomycetes</taxon>
        <taxon>Agaricomycetidae</taxon>
        <taxon>Boletales</taxon>
        <taxon>Suillineae</taxon>
        <taxon>Suillaceae</taxon>
        <taxon>Suillus</taxon>
    </lineage>
</organism>
<name>A0AAD4DNN8_9AGAM</name>
<dbReference type="PANTHER" id="PTHR35204:SF1">
    <property type="entry name" value="ENTEROTOXIN"/>
    <property type="match status" value="1"/>
</dbReference>
<dbReference type="InterPro" id="IPR038921">
    <property type="entry name" value="YOR389W-like"/>
</dbReference>
<proteinExistence type="predicted"/>
<sequence>MVPGVIPKGTLLYHGAVNNTIPTVPDWTATDPEHSILFCNGSPDTGCWHLTLAATRPLKILYFDGTSAANTLIGPLDTQDIIAWGVSRPDWRFEEDQCLVDLCKWGALYAVDGYVR</sequence>
<dbReference type="Proteomes" id="UP001195769">
    <property type="component" value="Unassembled WGS sequence"/>
</dbReference>
<keyword evidence="2" id="KW-1185">Reference proteome</keyword>
<dbReference type="AlphaFoldDB" id="A0AAD4DNN8"/>
<evidence type="ECO:0000313" key="1">
    <source>
        <dbReference type="EMBL" id="KAG1886386.1"/>
    </source>
</evidence>
<gene>
    <name evidence="1" type="ORF">F5891DRAFT_1178065</name>
</gene>
<reference evidence="1" key="1">
    <citation type="journal article" date="2020" name="New Phytol.">
        <title>Comparative genomics reveals dynamic genome evolution in host specialist ectomycorrhizal fungi.</title>
        <authorList>
            <person name="Lofgren L.A."/>
            <person name="Nguyen N.H."/>
            <person name="Vilgalys R."/>
            <person name="Ruytinx J."/>
            <person name="Liao H.L."/>
            <person name="Branco S."/>
            <person name="Kuo A."/>
            <person name="LaButti K."/>
            <person name="Lipzen A."/>
            <person name="Andreopoulos W."/>
            <person name="Pangilinan J."/>
            <person name="Riley R."/>
            <person name="Hundley H."/>
            <person name="Na H."/>
            <person name="Barry K."/>
            <person name="Grigoriev I.V."/>
            <person name="Stajich J.E."/>
            <person name="Kennedy P.G."/>
        </authorList>
    </citation>
    <scope>NUCLEOTIDE SEQUENCE</scope>
    <source>
        <strain evidence="1">FC203</strain>
    </source>
</reference>
<dbReference type="EMBL" id="JABBWK010000270">
    <property type="protein sequence ID" value="KAG1886386.1"/>
    <property type="molecule type" value="Genomic_DNA"/>
</dbReference>
<evidence type="ECO:0000313" key="2">
    <source>
        <dbReference type="Proteomes" id="UP001195769"/>
    </source>
</evidence>
<dbReference type="PANTHER" id="PTHR35204">
    <property type="entry name" value="YALI0A21131P"/>
    <property type="match status" value="1"/>
</dbReference>
<accession>A0AAD4DNN8</accession>